<evidence type="ECO:0000313" key="2">
    <source>
        <dbReference type="Proteomes" id="UP000019277"/>
    </source>
</evidence>
<keyword evidence="2" id="KW-1185">Reference proteome</keyword>
<accession>W7IS50</accession>
<dbReference type="STRING" id="909613.UO65_5438"/>
<name>W7IS50_9PSEU</name>
<dbReference type="eggNOG" id="ENOG5030QHF">
    <property type="taxonomic scope" value="Bacteria"/>
</dbReference>
<protein>
    <submittedName>
        <fullName evidence="1">Uncharacterized protein</fullName>
    </submittedName>
</protein>
<organism evidence="1 2">
    <name type="scientific">Actinokineospora spheciospongiae</name>
    <dbReference type="NCBI Taxonomy" id="909613"/>
    <lineage>
        <taxon>Bacteria</taxon>
        <taxon>Bacillati</taxon>
        <taxon>Actinomycetota</taxon>
        <taxon>Actinomycetes</taxon>
        <taxon>Pseudonocardiales</taxon>
        <taxon>Pseudonocardiaceae</taxon>
        <taxon>Actinokineospora</taxon>
    </lineage>
</organism>
<gene>
    <name evidence="1" type="ORF">UO65_5438</name>
</gene>
<sequence length="82" mass="9006">MFLGKDPESVEGDSPTLYATDRTDRITFIAQGWKVTDPAALADIGPVPDHETLIEIPEEVLVMYARRYAREQDGQGLRGAGS</sequence>
<reference evidence="1 2" key="1">
    <citation type="journal article" date="2014" name="Genome Announc.">
        <title>Draft Genome Sequence of the Antitrypanosomally Active Sponge-Associated Bacterium Actinokineospora sp. Strain EG49.</title>
        <authorList>
            <person name="Harjes J."/>
            <person name="Ryu T."/>
            <person name="Abdelmohsen U.R."/>
            <person name="Moitinho-Silva L."/>
            <person name="Horn H."/>
            <person name="Ravasi T."/>
            <person name="Hentschel U."/>
        </authorList>
    </citation>
    <scope>NUCLEOTIDE SEQUENCE [LARGE SCALE GENOMIC DNA]</scope>
    <source>
        <strain evidence="1 2">EG49</strain>
    </source>
</reference>
<evidence type="ECO:0000313" key="1">
    <source>
        <dbReference type="EMBL" id="EWC59281.1"/>
    </source>
</evidence>
<comment type="caution">
    <text evidence="1">The sequence shown here is derived from an EMBL/GenBank/DDBJ whole genome shotgun (WGS) entry which is preliminary data.</text>
</comment>
<dbReference type="EMBL" id="AYXG01000210">
    <property type="protein sequence ID" value="EWC59281.1"/>
    <property type="molecule type" value="Genomic_DNA"/>
</dbReference>
<proteinExistence type="predicted"/>
<dbReference type="AlphaFoldDB" id="W7IS50"/>
<dbReference type="Proteomes" id="UP000019277">
    <property type="component" value="Unassembled WGS sequence"/>
</dbReference>